<keyword evidence="9" id="KW-0547">Nucleotide-binding</keyword>
<dbReference type="Gene3D" id="6.10.140.620">
    <property type="match status" value="1"/>
</dbReference>
<evidence type="ECO:0000256" key="3">
    <source>
        <dbReference type="ARBA" id="ARBA00022443"/>
    </source>
</evidence>
<dbReference type="PROSITE" id="PS50052">
    <property type="entry name" value="GUANYLATE_KINASE_2"/>
    <property type="match status" value="1"/>
</dbReference>
<keyword evidence="10" id="KW-0418">Kinase</keyword>
<dbReference type="InterPro" id="IPR036892">
    <property type="entry name" value="L27_dom_sf"/>
</dbReference>
<evidence type="ECO:0000313" key="23">
    <source>
        <dbReference type="Proteomes" id="UP001432146"/>
    </source>
</evidence>
<feature type="domain" description="L27" evidence="21">
    <location>
        <begin position="397"/>
        <end position="458"/>
    </location>
</feature>
<evidence type="ECO:0000256" key="8">
    <source>
        <dbReference type="ARBA" id="ARBA00022737"/>
    </source>
</evidence>
<dbReference type="SMART" id="SM00569">
    <property type="entry name" value="L27"/>
    <property type="match status" value="2"/>
</dbReference>
<comment type="similarity">
    <text evidence="14">In the N-terminal section; belongs to the protein kinase superfamily. CAMK Ser/Thr protein kinase family. CaMK subfamily.</text>
</comment>
<dbReference type="SMART" id="SM00228">
    <property type="entry name" value="PDZ"/>
    <property type="match status" value="1"/>
</dbReference>
<dbReference type="CDD" id="cd12035">
    <property type="entry name" value="SH3_MPP1-like"/>
    <property type="match status" value="1"/>
</dbReference>
<feature type="domain" description="SH3" evidence="17">
    <location>
        <begin position="581"/>
        <end position="650"/>
    </location>
</feature>
<dbReference type="FunFam" id="3.30.63.10:FF:000002">
    <property type="entry name" value="Guanylate kinase 1"/>
    <property type="match status" value="1"/>
</dbReference>
<dbReference type="Gene3D" id="2.30.42.10">
    <property type="match status" value="1"/>
</dbReference>
<proteinExistence type="inferred from homology"/>
<feature type="domain" description="Protein kinase" evidence="18">
    <location>
        <begin position="12"/>
        <end position="276"/>
    </location>
</feature>
<dbReference type="Proteomes" id="UP001432146">
    <property type="component" value="Unassembled WGS sequence"/>
</dbReference>
<feature type="domain" description="Guanylate kinase-like" evidence="19">
    <location>
        <begin position="708"/>
        <end position="880"/>
    </location>
</feature>
<dbReference type="AlphaFoldDB" id="A0AAW1A4L8"/>
<evidence type="ECO:0000259" key="18">
    <source>
        <dbReference type="PROSITE" id="PS50011"/>
    </source>
</evidence>
<sequence>MADDEVLFDEVYELCEIIGKGPFSVVRKCIHRQTGQMFAVKIVDVAKFTSSPGLSTNDLKREATICHMLKHPHIVELLETYSSEGMLYMVFEYMDGSDLCFEVVRRATAGFVYSEAVASHYMRQILEALRYCHENDIIHRDLKPQCALLAGKENSAPVKLRGFSVAVQLQSSQANGVGRVGCPHFMAPEVIQRRQYGKPGDVWSAGVLLHVLLTGTLPFVGSRDRLREAICRGRVQMETPLWDNISEPAKDLIQRMLTTDVNHRITIQEVLNHKWLRDRDKGVARIHLGETIEELKKFNARRKLKEAVKAAISSSKWHIPYSEINGDSFFDIGDDEVITTGAVVEILDSLDDIEVLQESGRLTRAEILNAVDDYRLRAVLELYDRISTRVPTPCRAPQTDAVQRAREVEELLREIEHSAIRNIDRADLRELHELLVQPHMRALLQAHDVAGHEVYGEEATRVTPPPLLPYLNGGDDLEGQNGDLDLENVTRVRLVQFQKNTDEPMGITLKMNEDGKCVVARIMHGGMIHRQATLHVGDEIREINGIPVANQSVNALQKILREARGSVTFKIVPSYRSAPPPCEIFVRAQFDYDPLEDELIPCAQAGIAFKTGDILQIISKDDHYWWQAQKDNAAGSAGLIPSPELQERRIAYMAMEKNKQEQVNCSIFGRKKKQYKDKYLAKHNAVFDQLDLVTYEEVVKLPYSVFQRKTLVLLGAHGVGRRQIKNTIIAKHPDKYAYPIPHTTRPPRNDEENGRNYYFISHDEMMADIAANEYLEYGTHENAMYGTKLETIRKIHEEGKVAILDVEPQALKVLRTAEFAPYVVFIAAPVFPNMPDCDGSLERLAKESDSLKQAYGHFFDLTIVNNEIDETIAQLEAAIERVHTTPQWVPVSWVY</sequence>
<dbReference type="PROSITE" id="PS50011">
    <property type="entry name" value="PROTEIN_KINASE_DOM"/>
    <property type="match status" value="1"/>
</dbReference>
<evidence type="ECO:0000256" key="12">
    <source>
        <dbReference type="ARBA" id="ARBA00022860"/>
    </source>
</evidence>
<dbReference type="Pfam" id="PF00625">
    <property type="entry name" value="Guanylate_kin"/>
    <property type="match status" value="1"/>
</dbReference>
<dbReference type="PROSITE" id="PS50106">
    <property type="entry name" value="PDZ"/>
    <property type="match status" value="1"/>
</dbReference>
<keyword evidence="11" id="KW-0067">ATP-binding</keyword>
<dbReference type="Gene3D" id="1.10.287.650">
    <property type="entry name" value="L27 domain"/>
    <property type="match status" value="2"/>
</dbReference>
<keyword evidence="12" id="KW-0112">Calmodulin-binding</keyword>
<keyword evidence="3 16" id="KW-0728">SH3 domain</keyword>
<evidence type="ECO:0000256" key="5">
    <source>
        <dbReference type="ARBA" id="ARBA00022527"/>
    </source>
</evidence>
<dbReference type="InterPro" id="IPR001452">
    <property type="entry name" value="SH3_domain"/>
</dbReference>
<keyword evidence="13" id="KW-0472">Membrane</keyword>
<organism evidence="22 23">
    <name type="scientific">Tetragonisca angustula</name>
    <dbReference type="NCBI Taxonomy" id="166442"/>
    <lineage>
        <taxon>Eukaryota</taxon>
        <taxon>Metazoa</taxon>
        <taxon>Ecdysozoa</taxon>
        <taxon>Arthropoda</taxon>
        <taxon>Hexapoda</taxon>
        <taxon>Insecta</taxon>
        <taxon>Pterygota</taxon>
        <taxon>Neoptera</taxon>
        <taxon>Endopterygota</taxon>
        <taxon>Hymenoptera</taxon>
        <taxon>Apocrita</taxon>
        <taxon>Aculeata</taxon>
        <taxon>Apoidea</taxon>
        <taxon>Anthophila</taxon>
        <taxon>Apidae</taxon>
        <taxon>Tetragonisca</taxon>
    </lineage>
</organism>
<gene>
    <name evidence="22" type="ORF">QLX08_004421</name>
</gene>
<dbReference type="PROSITE" id="PS00856">
    <property type="entry name" value="GUANYLATE_KINASE_1"/>
    <property type="match status" value="1"/>
</dbReference>
<dbReference type="PROSITE" id="PS51022">
    <property type="entry name" value="L27"/>
    <property type="match status" value="1"/>
</dbReference>
<evidence type="ECO:0000256" key="6">
    <source>
        <dbReference type="ARBA" id="ARBA00022553"/>
    </source>
</evidence>
<dbReference type="SUPFAM" id="SSF52540">
    <property type="entry name" value="P-loop containing nucleoside triphosphate hydrolases"/>
    <property type="match status" value="1"/>
</dbReference>
<keyword evidence="23" id="KW-1185">Reference proteome</keyword>
<dbReference type="SUPFAM" id="SSF50044">
    <property type="entry name" value="SH3-domain"/>
    <property type="match status" value="1"/>
</dbReference>
<dbReference type="InterPro" id="IPR008145">
    <property type="entry name" value="GK/Ca_channel_bsu"/>
</dbReference>
<dbReference type="GO" id="GO:0005516">
    <property type="term" value="F:calmodulin binding"/>
    <property type="evidence" value="ECO:0007669"/>
    <property type="project" value="UniProtKB-KW"/>
</dbReference>
<keyword evidence="5" id="KW-0723">Serine/threonine-protein kinase</keyword>
<evidence type="ECO:0000256" key="10">
    <source>
        <dbReference type="ARBA" id="ARBA00022777"/>
    </source>
</evidence>
<evidence type="ECO:0000256" key="4">
    <source>
        <dbReference type="ARBA" id="ARBA00022475"/>
    </source>
</evidence>
<dbReference type="InterPro" id="IPR004172">
    <property type="entry name" value="L27_dom"/>
</dbReference>
<dbReference type="InterPro" id="IPR050716">
    <property type="entry name" value="MAGUK"/>
</dbReference>
<dbReference type="SMART" id="SM00326">
    <property type="entry name" value="SH3"/>
    <property type="match status" value="1"/>
</dbReference>
<evidence type="ECO:0000256" key="11">
    <source>
        <dbReference type="ARBA" id="ARBA00022840"/>
    </source>
</evidence>
<dbReference type="EMBL" id="JAWNGG020000066">
    <property type="protein sequence ID" value="KAK9304163.1"/>
    <property type="molecule type" value="Genomic_DNA"/>
</dbReference>
<dbReference type="Pfam" id="PF02828">
    <property type="entry name" value="L27"/>
    <property type="match status" value="1"/>
</dbReference>
<evidence type="ECO:0000256" key="14">
    <source>
        <dbReference type="ARBA" id="ARBA00060907"/>
    </source>
</evidence>
<dbReference type="SUPFAM" id="SSF101288">
    <property type="entry name" value="L27 domain"/>
    <property type="match status" value="2"/>
</dbReference>
<dbReference type="PROSITE" id="PS50002">
    <property type="entry name" value="SH3"/>
    <property type="match status" value="1"/>
</dbReference>
<dbReference type="InterPro" id="IPR001478">
    <property type="entry name" value="PDZ"/>
</dbReference>
<keyword evidence="4" id="KW-1003">Cell membrane</keyword>
<comment type="caution">
    <text evidence="22">The sequence shown here is derived from an EMBL/GenBank/DDBJ whole genome shotgun (WGS) entry which is preliminary data.</text>
</comment>
<dbReference type="FunFam" id="3.40.50.300:FF:000146">
    <property type="entry name" value="MAGUK p55 subfamily member 6 isoform X1"/>
    <property type="match status" value="1"/>
</dbReference>
<dbReference type="SUPFAM" id="SSF50156">
    <property type="entry name" value="PDZ domain-like"/>
    <property type="match status" value="1"/>
</dbReference>
<dbReference type="InterPro" id="IPR036028">
    <property type="entry name" value="SH3-like_dom_sf"/>
</dbReference>
<dbReference type="PANTHER" id="PTHR23122">
    <property type="entry name" value="MEMBRANE-ASSOCIATED GUANYLATE KINASE MAGUK"/>
    <property type="match status" value="1"/>
</dbReference>
<evidence type="ECO:0000259" key="21">
    <source>
        <dbReference type="PROSITE" id="PS51022"/>
    </source>
</evidence>
<dbReference type="GO" id="GO:0005524">
    <property type="term" value="F:ATP binding"/>
    <property type="evidence" value="ECO:0007669"/>
    <property type="project" value="UniProtKB-KW"/>
</dbReference>
<dbReference type="FunFam" id="1.10.510.10:FF:000062">
    <property type="entry name" value="peripheral plasma membrane protein CASK isoform X2"/>
    <property type="match status" value="1"/>
</dbReference>
<dbReference type="InterPro" id="IPR014775">
    <property type="entry name" value="L27_C"/>
</dbReference>
<name>A0AAW1A4L8_9HYME</name>
<dbReference type="FunFam" id="3.30.200.20:FF:000051">
    <property type="entry name" value="Peripheral plasma membrane protein CASK isoform B"/>
    <property type="match status" value="1"/>
</dbReference>
<dbReference type="GO" id="GO:0019098">
    <property type="term" value="P:reproductive behavior"/>
    <property type="evidence" value="ECO:0007669"/>
    <property type="project" value="UniProtKB-ARBA"/>
</dbReference>
<dbReference type="InterPro" id="IPR036034">
    <property type="entry name" value="PDZ_sf"/>
</dbReference>
<comment type="subcellular location">
    <subcellularLocation>
        <location evidence="1">Cell membrane</location>
        <topology evidence="1">Peripheral membrane protein</topology>
    </subcellularLocation>
</comment>
<dbReference type="Pfam" id="PF00595">
    <property type="entry name" value="PDZ"/>
    <property type="match status" value="1"/>
</dbReference>
<evidence type="ECO:0000256" key="7">
    <source>
        <dbReference type="ARBA" id="ARBA00022679"/>
    </source>
</evidence>
<dbReference type="FunFam" id="2.30.42.10:FF:000016">
    <property type="entry name" value="peripheral plasma membrane protein CASK isoform X2"/>
    <property type="match status" value="1"/>
</dbReference>
<evidence type="ECO:0000259" key="19">
    <source>
        <dbReference type="PROSITE" id="PS50052"/>
    </source>
</evidence>
<dbReference type="InterPro" id="IPR027417">
    <property type="entry name" value="P-loop_NTPase"/>
</dbReference>
<dbReference type="Pfam" id="PF00018">
    <property type="entry name" value="SH3_1"/>
    <property type="match status" value="1"/>
</dbReference>
<evidence type="ECO:0000256" key="2">
    <source>
        <dbReference type="ARBA" id="ARBA00007014"/>
    </source>
</evidence>
<keyword evidence="8" id="KW-0677">Repeat</keyword>
<dbReference type="GO" id="GO:0004674">
    <property type="term" value="F:protein serine/threonine kinase activity"/>
    <property type="evidence" value="ECO:0007669"/>
    <property type="project" value="UniProtKB-KW"/>
</dbReference>
<dbReference type="GO" id="GO:0005886">
    <property type="term" value="C:plasma membrane"/>
    <property type="evidence" value="ECO:0007669"/>
    <property type="project" value="UniProtKB-SubCell"/>
</dbReference>
<dbReference type="Gene3D" id="1.10.510.10">
    <property type="entry name" value="Transferase(Phosphotransferase) domain 1"/>
    <property type="match status" value="1"/>
</dbReference>
<comment type="similarity">
    <text evidence="2">Belongs to the MAGUK family.</text>
</comment>
<dbReference type="Gene3D" id="3.30.200.20">
    <property type="entry name" value="Phosphorylase Kinase, domain 1"/>
    <property type="match status" value="1"/>
</dbReference>
<dbReference type="InterPro" id="IPR011009">
    <property type="entry name" value="Kinase-like_dom_sf"/>
</dbReference>
<accession>A0AAW1A4L8</accession>
<feature type="domain" description="PDZ" evidence="20">
    <location>
        <begin position="494"/>
        <end position="575"/>
    </location>
</feature>
<evidence type="ECO:0000256" key="13">
    <source>
        <dbReference type="ARBA" id="ARBA00023136"/>
    </source>
</evidence>
<protein>
    <recommendedName>
        <fullName evidence="15">Peripheral plasma membrane protein CASK</fullName>
    </recommendedName>
</protein>
<dbReference type="Gene3D" id="3.40.50.300">
    <property type="entry name" value="P-loop containing nucleotide triphosphate hydrolases"/>
    <property type="match status" value="1"/>
</dbReference>
<dbReference type="Pfam" id="PF00069">
    <property type="entry name" value="Pkinase"/>
    <property type="match status" value="1"/>
</dbReference>
<evidence type="ECO:0000259" key="17">
    <source>
        <dbReference type="PROSITE" id="PS50002"/>
    </source>
</evidence>
<reference evidence="22 23" key="1">
    <citation type="submission" date="2024-05" db="EMBL/GenBank/DDBJ databases">
        <title>The nuclear and mitochondrial genome assemblies of Tetragonisca angustula (Apidae: Meliponini), a tiny yet remarkable pollinator in the Neotropics.</title>
        <authorList>
            <person name="Ferrari R."/>
            <person name="Ricardo P.C."/>
            <person name="Dias F.C."/>
            <person name="Araujo N.S."/>
            <person name="Soares D.O."/>
            <person name="Zhou Q.-S."/>
            <person name="Zhu C.-D."/>
            <person name="Coutinho L."/>
            <person name="Airas M.C."/>
            <person name="Batista T.M."/>
        </authorList>
    </citation>
    <scope>NUCLEOTIDE SEQUENCE [LARGE SCALE GENOMIC DNA]</scope>
    <source>
        <strain evidence="22">ASF017062</strain>
        <tissue evidence="22">Abdomen</tissue>
    </source>
</reference>
<evidence type="ECO:0000256" key="9">
    <source>
        <dbReference type="ARBA" id="ARBA00022741"/>
    </source>
</evidence>
<evidence type="ECO:0000259" key="20">
    <source>
        <dbReference type="PROSITE" id="PS50106"/>
    </source>
</evidence>
<dbReference type="SMART" id="SM00072">
    <property type="entry name" value="GuKc"/>
    <property type="match status" value="1"/>
</dbReference>
<dbReference type="Gene3D" id="2.30.30.40">
    <property type="entry name" value="SH3 Domains"/>
    <property type="match status" value="1"/>
</dbReference>
<dbReference type="GO" id="GO:0030054">
    <property type="term" value="C:cell junction"/>
    <property type="evidence" value="ECO:0007669"/>
    <property type="project" value="UniProtKB-ARBA"/>
</dbReference>
<dbReference type="CDD" id="cd10831">
    <property type="entry name" value="PDZ_CASK-like"/>
    <property type="match status" value="1"/>
</dbReference>
<evidence type="ECO:0000256" key="15">
    <source>
        <dbReference type="ARBA" id="ARBA00071925"/>
    </source>
</evidence>
<keyword evidence="7" id="KW-0808">Transferase</keyword>
<evidence type="ECO:0000256" key="1">
    <source>
        <dbReference type="ARBA" id="ARBA00004202"/>
    </source>
</evidence>
<keyword evidence="6" id="KW-0597">Phosphoprotein</keyword>
<dbReference type="CDD" id="cd00071">
    <property type="entry name" value="GMPK"/>
    <property type="match status" value="1"/>
</dbReference>
<dbReference type="InterPro" id="IPR008144">
    <property type="entry name" value="Guanylate_kin-like_dom"/>
</dbReference>
<dbReference type="InterPro" id="IPR020590">
    <property type="entry name" value="Guanylate_kinase_CS"/>
</dbReference>
<evidence type="ECO:0000313" key="22">
    <source>
        <dbReference type="EMBL" id="KAK9304163.1"/>
    </source>
</evidence>
<evidence type="ECO:0000256" key="16">
    <source>
        <dbReference type="PROSITE-ProRule" id="PRU00192"/>
    </source>
</evidence>
<dbReference type="InterPro" id="IPR000719">
    <property type="entry name" value="Prot_kinase_dom"/>
</dbReference>
<dbReference type="SUPFAM" id="SSF56112">
    <property type="entry name" value="Protein kinase-like (PK-like)"/>
    <property type="match status" value="1"/>
</dbReference>